<dbReference type="OrthoDB" id="5690590at2"/>
<proteinExistence type="predicted"/>
<dbReference type="PATRIC" id="fig|45073.5.peg.292"/>
<dbReference type="PANTHER" id="PTHR37285">
    <property type="entry name" value="SPORE WALL MATURATION PROTEIN DIT1"/>
    <property type="match status" value="1"/>
</dbReference>
<dbReference type="STRING" id="45073.Lqui_0275"/>
<organism evidence="1 2">
    <name type="scientific">Legionella quinlivanii</name>
    <dbReference type="NCBI Taxonomy" id="45073"/>
    <lineage>
        <taxon>Bacteria</taxon>
        <taxon>Pseudomonadati</taxon>
        <taxon>Pseudomonadota</taxon>
        <taxon>Gammaproteobacteria</taxon>
        <taxon>Legionellales</taxon>
        <taxon>Legionellaceae</taxon>
        <taxon>Legionella</taxon>
    </lineage>
</organism>
<evidence type="ECO:0000313" key="1">
    <source>
        <dbReference type="EMBL" id="KTD51431.1"/>
    </source>
</evidence>
<reference evidence="1 2" key="1">
    <citation type="submission" date="2015-11" db="EMBL/GenBank/DDBJ databases">
        <title>Genomic analysis of 38 Legionella species identifies large and diverse effector repertoires.</title>
        <authorList>
            <person name="Burstein D."/>
            <person name="Amaro F."/>
            <person name="Zusman T."/>
            <person name="Lifshitz Z."/>
            <person name="Cohen O."/>
            <person name="Gilbert J.A."/>
            <person name="Pupko T."/>
            <person name="Shuman H.A."/>
            <person name="Segal G."/>
        </authorList>
    </citation>
    <scope>NUCLEOTIDE SEQUENCE [LARGE SCALE GENOMIC DNA]</scope>
    <source>
        <strain evidence="1 2">CDC#1442-AUS-E</strain>
    </source>
</reference>
<gene>
    <name evidence="1" type="ORF">Lqui_0275</name>
</gene>
<accession>A0A0W0Y2Y7</accession>
<comment type="caution">
    <text evidence="1">The sequence shown here is derived from an EMBL/GenBank/DDBJ whole genome shotgun (WGS) entry which is preliminary data.</text>
</comment>
<dbReference type="PANTHER" id="PTHR37285:SF5">
    <property type="entry name" value="SPORE WALL MATURATION PROTEIN DIT1"/>
    <property type="match status" value="1"/>
</dbReference>
<dbReference type="EMBL" id="LNYS01000006">
    <property type="protein sequence ID" value="KTD51431.1"/>
    <property type="molecule type" value="Genomic_DNA"/>
</dbReference>
<dbReference type="Pfam" id="PF05141">
    <property type="entry name" value="DIT1_PvcA"/>
    <property type="match status" value="1"/>
</dbReference>
<name>A0A0W0Y2Y7_9GAMM</name>
<protein>
    <submittedName>
        <fullName evidence="1">Pyoverdine biosynthesis protein PvcA</fullName>
    </submittedName>
</protein>
<dbReference type="Proteomes" id="UP000054618">
    <property type="component" value="Unassembled WGS sequence"/>
</dbReference>
<dbReference type="AlphaFoldDB" id="A0A0W0Y2Y7"/>
<keyword evidence="2" id="KW-1185">Reference proteome</keyword>
<dbReference type="RefSeq" id="WP_058506412.1">
    <property type="nucleotide sequence ID" value="NZ_CAAAIK010000020.1"/>
</dbReference>
<dbReference type="InterPro" id="IPR007817">
    <property type="entry name" value="Isocyanide_synthase_DIT1"/>
</dbReference>
<evidence type="ECO:0000313" key="2">
    <source>
        <dbReference type="Proteomes" id="UP000054618"/>
    </source>
</evidence>
<sequence>MNKTSPQKTTCQVGLDQKNEAVISAHFMDKINGNSELDLYTSEAFLKRATYVSPDWMFNGLIPVLLNASQQFVTERVAAVKKRVLCYFREYGLNEARDIGTAECIAEVMFDRQFLKGRKSNYSRLALAAQIKELIKNKQPVKMVIPALPYKSSSPLKSRGILPDLSEVNFLLSLAEIARTITLIYGEQTSAPPRLAKFTVISDGSRFNRFLNEPLENIHHYQQRLNWWIDQLKIGDYVEIADYQQDIVKSLPKTLWLQKNSIRNQVIQLYSEVMIPILNPLAMTQTLNDAIARDPDPETDYAEGRFVPLFKSLLYTISYQCLQNYALIHGMEYDRLYTEIMRRIFKPYQTADKEQEDLRQAMLQEAWLAAIHYIAEIRSDRDLDDDPVLVCFPDAIRWTIHAKRGQLALLTTAGQGDPVQPWHGSSICQLTRTSKIKFYTHPVLLLEGKGATPILVEDPQDRLGLKNQPLFYVSADICFKDSGDLLHQIENLLTRKRKL</sequence>